<dbReference type="OrthoDB" id="10026543at2759"/>
<dbReference type="AlphaFoldDB" id="A0A815ZX36"/>
<organism evidence="1 3">
    <name type="scientific">Didymodactylos carnosus</name>
    <dbReference type="NCBI Taxonomy" id="1234261"/>
    <lineage>
        <taxon>Eukaryota</taxon>
        <taxon>Metazoa</taxon>
        <taxon>Spiralia</taxon>
        <taxon>Gnathifera</taxon>
        <taxon>Rotifera</taxon>
        <taxon>Eurotatoria</taxon>
        <taxon>Bdelloidea</taxon>
        <taxon>Philodinida</taxon>
        <taxon>Philodinidae</taxon>
        <taxon>Didymodactylos</taxon>
    </lineage>
</organism>
<evidence type="ECO:0000313" key="2">
    <source>
        <dbReference type="EMBL" id="CAF4462029.1"/>
    </source>
</evidence>
<evidence type="ECO:0000313" key="1">
    <source>
        <dbReference type="EMBL" id="CAF1590377.1"/>
    </source>
</evidence>
<evidence type="ECO:0008006" key="4">
    <source>
        <dbReference type="Google" id="ProtNLM"/>
    </source>
</evidence>
<keyword evidence="3" id="KW-1185">Reference proteome</keyword>
<reference evidence="1" key="1">
    <citation type="submission" date="2021-02" db="EMBL/GenBank/DDBJ databases">
        <authorList>
            <person name="Nowell W R."/>
        </authorList>
    </citation>
    <scope>NUCLEOTIDE SEQUENCE</scope>
</reference>
<comment type="caution">
    <text evidence="1">The sequence shown here is derived from an EMBL/GenBank/DDBJ whole genome shotgun (WGS) entry which is preliminary data.</text>
</comment>
<dbReference type="Gene3D" id="1.10.10.1070">
    <property type="entry name" value="Zinc finger, BED domain-containing"/>
    <property type="match status" value="1"/>
</dbReference>
<protein>
    <recommendedName>
        <fullName evidence="4">Transposase</fullName>
    </recommendedName>
</protein>
<dbReference type="InterPro" id="IPR012337">
    <property type="entry name" value="RNaseH-like_sf"/>
</dbReference>
<dbReference type="EMBL" id="CAJNOQ010033507">
    <property type="protein sequence ID" value="CAF1590377.1"/>
    <property type="molecule type" value="Genomic_DNA"/>
</dbReference>
<gene>
    <name evidence="1" type="ORF">GPM918_LOCUS41712</name>
    <name evidence="2" type="ORF">SRO942_LOCUS42811</name>
</gene>
<accession>A0A815ZX36</accession>
<sequence>MDSHQQTVHDFCSSSKQISIPKQLKLRVTQACTEFCAIDSRAFGVITGDGFQNLAKVLFDAGRSMYKSSIQITDLPHPTTEYKLNLVNVCEQLKNFCLVVVQWTETYTGISYCDAASHSAPHLREFIIKKLKEFKLQLDLTKYVVCDNEPKMIATFRDCCICIGCADHYLNKQLQHAFESEQIHINKNTVEKVDCGDIQNLFNQIKKVVCHTKRSHQQQTLSKKLVSYSGTRFNGGLTLSRRCRPPVSDAIV</sequence>
<dbReference type="EMBL" id="CAJOBC010099648">
    <property type="protein sequence ID" value="CAF4462029.1"/>
    <property type="molecule type" value="Genomic_DNA"/>
</dbReference>
<name>A0A815ZX36_9BILA</name>
<dbReference type="SUPFAM" id="SSF140996">
    <property type="entry name" value="Hermes dimerisation domain"/>
    <property type="match status" value="1"/>
</dbReference>
<dbReference type="SUPFAM" id="SSF53098">
    <property type="entry name" value="Ribonuclease H-like"/>
    <property type="match status" value="1"/>
</dbReference>
<evidence type="ECO:0000313" key="3">
    <source>
        <dbReference type="Proteomes" id="UP000663829"/>
    </source>
</evidence>
<dbReference type="Proteomes" id="UP000681722">
    <property type="component" value="Unassembled WGS sequence"/>
</dbReference>
<proteinExistence type="predicted"/>
<dbReference type="Proteomes" id="UP000663829">
    <property type="component" value="Unassembled WGS sequence"/>
</dbReference>